<feature type="region of interest" description="Disordered" evidence="1">
    <location>
        <begin position="273"/>
        <end position="303"/>
    </location>
</feature>
<comment type="caution">
    <text evidence="2">The sequence shown here is derived from an EMBL/GenBank/DDBJ whole genome shotgun (WGS) entry which is preliminary data.</text>
</comment>
<name>A0A7J6XRK4_TRYCR</name>
<feature type="compositionally biased region" description="Low complexity" evidence="1">
    <location>
        <begin position="117"/>
        <end position="127"/>
    </location>
</feature>
<accession>A0A7J6XRK4</accession>
<feature type="region of interest" description="Disordered" evidence="1">
    <location>
        <begin position="319"/>
        <end position="344"/>
    </location>
</feature>
<dbReference type="VEuPathDB" id="TriTrypDB:ECC02_010386"/>
<reference evidence="2 3" key="1">
    <citation type="journal article" date="2019" name="Genome Biol. Evol.">
        <title>Nanopore Sequencing Significantly Improves Genome Assembly of the Protozoan Parasite Trypanosoma cruzi.</title>
        <authorList>
            <person name="Diaz-Viraque F."/>
            <person name="Pita S."/>
            <person name="Greif G."/>
            <person name="de Souza R.C.M."/>
            <person name="Iraola G."/>
            <person name="Robello C."/>
        </authorList>
    </citation>
    <scope>NUCLEOTIDE SEQUENCE [LARGE SCALE GENOMIC DNA]</scope>
    <source>
        <strain evidence="2 3">Berenice</strain>
    </source>
</reference>
<organism evidence="2 3">
    <name type="scientific">Trypanosoma cruzi</name>
    <dbReference type="NCBI Taxonomy" id="5693"/>
    <lineage>
        <taxon>Eukaryota</taxon>
        <taxon>Discoba</taxon>
        <taxon>Euglenozoa</taxon>
        <taxon>Kinetoplastea</taxon>
        <taxon>Metakinetoplastina</taxon>
        <taxon>Trypanosomatida</taxon>
        <taxon>Trypanosomatidae</taxon>
        <taxon>Trypanosoma</taxon>
        <taxon>Schizotrypanum</taxon>
    </lineage>
</organism>
<dbReference type="AlphaFoldDB" id="A0A7J6XRK4"/>
<feature type="region of interest" description="Disordered" evidence="1">
    <location>
        <begin position="1"/>
        <end position="21"/>
    </location>
</feature>
<feature type="region of interest" description="Disordered" evidence="1">
    <location>
        <begin position="177"/>
        <end position="223"/>
    </location>
</feature>
<evidence type="ECO:0000313" key="3">
    <source>
        <dbReference type="Proteomes" id="UP000583944"/>
    </source>
</evidence>
<evidence type="ECO:0000256" key="1">
    <source>
        <dbReference type="SAM" id="MobiDB-lite"/>
    </source>
</evidence>
<feature type="compositionally biased region" description="Basic residues" evidence="1">
    <location>
        <begin position="208"/>
        <end position="223"/>
    </location>
</feature>
<protein>
    <submittedName>
        <fullName evidence="2">Uncharacterized protein</fullName>
    </submittedName>
</protein>
<dbReference type="Proteomes" id="UP000583944">
    <property type="component" value="Unassembled WGS sequence"/>
</dbReference>
<proteinExistence type="predicted"/>
<feature type="compositionally biased region" description="Basic residues" evidence="1">
    <location>
        <begin position="73"/>
        <end position="93"/>
    </location>
</feature>
<feature type="compositionally biased region" description="Basic and acidic residues" evidence="1">
    <location>
        <begin position="177"/>
        <end position="192"/>
    </location>
</feature>
<feature type="compositionally biased region" description="Low complexity" evidence="1">
    <location>
        <begin position="94"/>
        <end position="103"/>
    </location>
</feature>
<dbReference type="EMBL" id="JABDHM010000174">
    <property type="protein sequence ID" value="KAF5216816.1"/>
    <property type="molecule type" value="Genomic_DNA"/>
</dbReference>
<feature type="compositionally biased region" description="Basic residues" evidence="1">
    <location>
        <begin position="273"/>
        <end position="283"/>
    </location>
</feature>
<gene>
    <name evidence="2" type="ORF">ECC02_010386</name>
</gene>
<feature type="region of interest" description="Disordered" evidence="1">
    <location>
        <begin position="55"/>
        <end position="129"/>
    </location>
</feature>
<evidence type="ECO:0000313" key="2">
    <source>
        <dbReference type="EMBL" id="KAF5216816.1"/>
    </source>
</evidence>
<sequence length="591" mass="67873">MQHDRALQRRHIRHVDEGVGHQARRALAEATNPQLRAARKHAVAQRHVQRISERVHRAQVHRHSDRSAEHHRVEARRRTPAANRHGLRQRHATHAALRTATTASGPRRGHVERQARLAHTAGTAAARAVRERRRQRIEARQRCRTAVARHHVHGGQAGHAVVAAALQHPAAGTVALHRHDAARDRQPGDKRRAGGNAARNRHGAAAQRHPRQRRHRRRLAHRPHVVQVQPPADTDRPTVAAHQRRRNRPLNAHKAQHRIKHREALAKHKAAAAAHNRHVRHGEHRVAPQTETRRGRHMHRGRGRTARRLQQHAVKHHRARQQVHAAANVHRRPARVQRPQHSVAHTQLRLQQRGRVQHKRRRHRVRQPAQLGVVHRSRRHNRRVTDRHVRVCRQVVHKHKRAVAPGQPAHAHLQAPVTRRLAAVASHVELRTAVAHAAPQFNAQRAGKHRRNVEHHSHAVRDVHAVHQHRVHGAANRDGSVHRTATQSHHHRVRSSSQRQHNEQRHTHNRNGPAPHTVSAARTRTHRRQHPMTHTSVNRAFVVCRTRPVDHNSSFQNPFLQMANPVTQFRQIVIPLLLILIMQVIPNTLKR</sequence>
<feature type="compositionally biased region" description="Basic residues" evidence="1">
    <location>
        <begin position="294"/>
        <end position="303"/>
    </location>
</feature>
<feature type="region of interest" description="Disordered" evidence="1">
    <location>
        <begin position="471"/>
        <end position="532"/>
    </location>
</feature>
<feature type="compositionally biased region" description="Low complexity" evidence="1">
    <location>
        <begin position="194"/>
        <end position="207"/>
    </location>
</feature>